<feature type="region of interest" description="Disordered" evidence="1">
    <location>
        <begin position="48"/>
        <end position="70"/>
    </location>
</feature>
<dbReference type="Proteomes" id="UP000616885">
    <property type="component" value="Unassembled WGS sequence"/>
</dbReference>
<evidence type="ECO:0000256" key="1">
    <source>
        <dbReference type="SAM" id="MobiDB-lite"/>
    </source>
</evidence>
<protein>
    <submittedName>
        <fullName evidence="2">Uncharacterized protein</fullName>
    </submittedName>
</protein>
<sequence>MIQSRTGRIRLHIPCIRAPSSDPWKRARWSSHQSTSRRRRRHPIITHHQHLPVTAAKTHPPPGGKTYNSEVLERPGGLDVLEGGGEVLELEVDGLLGGLGVLDGLDLEGVDGLELAAHVVGGRLELAEALLDLVDDGLVLERGAVGGEVDGGGLLREQLDLAAGILVALLEGLEEATVWPRRPSELVTLVQSSLRAALRCLAGSRKISSSLSRAIGTGSIGGGSAINWG</sequence>
<reference evidence="2" key="1">
    <citation type="submission" date="2020-10" db="EMBL/GenBank/DDBJ databases">
        <title>High-Quality Genome Resource of Clonostachys rosea strain S41 by Oxford Nanopore Long-Read Sequencing.</title>
        <authorList>
            <person name="Wang H."/>
        </authorList>
    </citation>
    <scope>NUCLEOTIDE SEQUENCE</scope>
    <source>
        <strain evidence="2">S41</strain>
    </source>
</reference>
<dbReference type="AlphaFoldDB" id="A0A8H7TS31"/>
<evidence type="ECO:0000313" key="2">
    <source>
        <dbReference type="EMBL" id="KAF9757152.1"/>
    </source>
</evidence>
<dbReference type="EMBL" id="JADCTT010000002">
    <property type="protein sequence ID" value="KAF9757152.1"/>
    <property type="molecule type" value="Genomic_DNA"/>
</dbReference>
<evidence type="ECO:0000313" key="3">
    <source>
        <dbReference type="Proteomes" id="UP000616885"/>
    </source>
</evidence>
<accession>A0A8H7TS31</accession>
<gene>
    <name evidence="2" type="ORF">IM811_008096</name>
</gene>
<name>A0A8H7TS31_BIOOC</name>
<comment type="caution">
    <text evidence="2">The sequence shown here is derived from an EMBL/GenBank/DDBJ whole genome shotgun (WGS) entry which is preliminary data.</text>
</comment>
<proteinExistence type="predicted"/>
<organism evidence="2 3">
    <name type="scientific">Bionectria ochroleuca</name>
    <name type="common">Gliocladium roseum</name>
    <dbReference type="NCBI Taxonomy" id="29856"/>
    <lineage>
        <taxon>Eukaryota</taxon>
        <taxon>Fungi</taxon>
        <taxon>Dikarya</taxon>
        <taxon>Ascomycota</taxon>
        <taxon>Pezizomycotina</taxon>
        <taxon>Sordariomycetes</taxon>
        <taxon>Hypocreomycetidae</taxon>
        <taxon>Hypocreales</taxon>
        <taxon>Bionectriaceae</taxon>
        <taxon>Clonostachys</taxon>
    </lineage>
</organism>